<feature type="transmembrane region" description="Helical" evidence="1">
    <location>
        <begin position="120"/>
        <end position="139"/>
    </location>
</feature>
<evidence type="ECO:0000256" key="1">
    <source>
        <dbReference type="SAM" id="Phobius"/>
    </source>
</evidence>
<protein>
    <recommendedName>
        <fullName evidence="4">RNase H type-1 domain-containing protein</fullName>
    </recommendedName>
</protein>
<gene>
    <name evidence="2" type="ORF">KIW84_051224</name>
</gene>
<dbReference type="AlphaFoldDB" id="A0A9D5ADL8"/>
<evidence type="ECO:0000313" key="2">
    <source>
        <dbReference type="EMBL" id="KAI5404001.1"/>
    </source>
</evidence>
<evidence type="ECO:0000313" key="3">
    <source>
        <dbReference type="Proteomes" id="UP001058974"/>
    </source>
</evidence>
<dbReference type="CDD" id="cd06222">
    <property type="entry name" value="RNase_H_like"/>
    <property type="match status" value="1"/>
</dbReference>
<name>A0A9D5ADL8_PEA</name>
<dbReference type="EMBL" id="JAMSHJ010000005">
    <property type="protein sequence ID" value="KAI5404001.1"/>
    <property type="molecule type" value="Genomic_DNA"/>
</dbReference>
<feature type="transmembrane region" description="Helical" evidence="1">
    <location>
        <begin position="83"/>
        <end position="100"/>
    </location>
</feature>
<proteinExistence type="predicted"/>
<sequence length="174" mass="20078">MYRFRQGTLNVSEYFTQLKVFWDELEIYRPLPRCTCSFACSCGGVDSAKTYHEQDYAIQFFKGLNECFAHSKSQVMMMNLPDIDKVIINIYVYGGAIAYGPRPSASGGIVRDFDGKFLGAYAKFLGISNFLIFLAIEFAHDEKGWQKIWLESDYMTVVQALKSPFKVFWQIYTR</sequence>
<dbReference type="PANTHER" id="PTHR34222">
    <property type="entry name" value="GAG_PRE-INTEGRS DOMAIN-CONTAINING PROTEIN"/>
    <property type="match status" value="1"/>
</dbReference>
<comment type="caution">
    <text evidence="2">The sequence shown here is derived from an EMBL/GenBank/DDBJ whole genome shotgun (WGS) entry which is preliminary data.</text>
</comment>
<keyword evidence="1" id="KW-0472">Membrane</keyword>
<accession>A0A9D5ADL8</accession>
<evidence type="ECO:0008006" key="4">
    <source>
        <dbReference type="Google" id="ProtNLM"/>
    </source>
</evidence>
<dbReference type="InterPro" id="IPR044730">
    <property type="entry name" value="RNase_H-like_dom_plant"/>
</dbReference>
<dbReference type="Gramene" id="Psat05G0122400-T1">
    <property type="protein sequence ID" value="KAI5404001.1"/>
    <property type="gene ID" value="KIW84_051224"/>
</dbReference>
<keyword evidence="1" id="KW-0812">Transmembrane</keyword>
<keyword evidence="1" id="KW-1133">Transmembrane helix</keyword>
<dbReference type="Proteomes" id="UP001058974">
    <property type="component" value="Chromosome 5"/>
</dbReference>
<dbReference type="PANTHER" id="PTHR34222:SF99">
    <property type="entry name" value="PROTEIN, PUTATIVE-RELATED"/>
    <property type="match status" value="1"/>
</dbReference>
<organism evidence="2 3">
    <name type="scientific">Pisum sativum</name>
    <name type="common">Garden pea</name>
    <name type="synonym">Lathyrus oleraceus</name>
    <dbReference type="NCBI Taxonomy" id="3888"/>
    <lineage>
        <taxon>Eukaryota</taxon>
        <taxon>Viridiplantae</taxon>
        <taxon>Streptophyta</taxon>
        <taxon>Embryophyta</taxon>
        <taxon>Tracheophyta</taxon>
        <taxon>Spermatophyta</taxon>
        <taxon>Magnoliopsida</taxon>
        <taxon>eudicotyledons</taxon>
        <taxon>Gunneridae</taxon>
        <taxon>Pentapetalae</taxon>
        <taxon>rosids</taxon>
        <taxon>fabids</taxon>
        <taxon>Fabales</taxon>
        <taxon>Fabaceae</taxon>
        <taxon>Papilionoideae</taxon>
        <taxon>50 kb inversion clade</taxon>
        <taxon>NPAAA clade</taxon>
        <taxon>Hologalegina</taxon>
        <taxon>IRL clade</taxon>
        <taxon>Fabeae</taxon>
        <taxon>Lathyrus</taxon>
    </lineage>
</organism>
<keyword evidence="3" id="KW-1185">Reference proteome</keyword>
<reference evidence="2 3" key="1">
    <citation type="journal article" date="2022" name="Nat. Genet.">
        <title>Improved pea reference genome and pan-genome highlight genomic features and evolutionary characteristics.</title>
        <authorList>
            <person name="Yang T."/>
            <person name="Liu R."/>
            <person name="Luo Y."/>
            <person name="Hu S."/>
            <person name="Wang D."/>
            <person name="Wang C."/>
            <person name="Pandey M.K."/>
            <person name="Ge S."/>
            <person name="Xu Q."/>
            <person name="Li N."/>
            <person name="Li G."/>
            <person name="Huang Y."/>
            <person name="Saxena R.K."/>
            <person name="Ji Y."/>
            <person name="Li M."/>
            <person name="Yan X."/>
            <person name="He Y."/>
            <person name="Liu Y."/>
            <person name="Wang X."/>
            <person name="Xiang C."/>
            <person name="Varshney R.K."/>
            <person name="Ding H."/>
            <person name="Gao S."/>
            <person name="Zong X."/>
        </authorList>
    </citation>
    <scope>NUCLEOTIDE SEQUENCE [LARGE SCALE GENOMIC DNA]</scope>
    <source>
        <strain evidence="2 3">cv. Zhongwan 6</strain>
    </source>
</reference>